<dbReference type="GO" id="GO:0042256">
    <property type="term" value="P:cytosolic ribosome assembly"/>
    <property type="evidence" value="ECO:0007669"/>
    <property type="project" value="UniProtKB-UniRule"/>
</dbReference>
<dbReference type="Gene3D" id="3.30.460.10">
    <property type="entry name" value="Beta Polymerase, domain 2"/>
    <property type="match status" value="1"/>
</dbReference>
<dbReference type="RefSeq" id="WP_066047673.1">
    <property type="nucleotide sequence ID" value="NZ_CP014223.1"/>
</dbReference>
<dbReference type="HAMAP" id="MF_01477">
    <property type="entry name" value="Iojap_RsfS"/>
    <property type="match status" value="1"/>
</dbReference>
<dbReference type="Pfam" id="PF02410">
    <property type="entry name" value="RsfS"/>
    <property type="match status" value="1"/>
</dbReference>
<evidence type="ECO:0000313" key="6">
    <source>
        <dbReference type="Proteomes" id="UP000184204"/>
    </source>
</evidence>
<evidence type="ECO:0000313" key="5">
    <source>
        <dbReference type="Proteomes" id="UP000068026"/>
    </source>
</evidence>
<evidence type="ECO:0000256" key="2">
    <source>
        <dbReference type="HAMAP-Rule" id="MF_01477"/>
    </source>
</evidence>
<protein>
    <recommendedName>
        <fullName evidence="2">Ribosomal silencing factor RsfS</fullName>
    </recommendedName>
</protein>
<reference evidence="4" key="3">
    <citation type="submission" date="2016-11" db="EMBL/GenBank/DDBJ databases">
        <authorList>
            <person name="Varghese N."/>
            <person name="Submissions S."/>
        </authorList>
    </citation>
    <scope>NUCLEOTIDE SEQUENCE</scope>
    <source>
        <strain evidence="4">DSM 1682</strain>
    </source>
</reference>
<keyword evidence="5" id="KW-1185">Reference proteome</keyword>
<dbReference type="SUPFAM" id="SSF81301">
    <property type="entry name" value="Nucleotidyltransferase"/>
    <property type="match status" value="1"/>
</dbReference>
<reference evidence="6" key="4">
    <citation type="submission" date="2016-11" db="EMBL/GenBank/DDBJ databases">
        <authorList>
            <person name="Jaros S."/>
            <person name="Januszkiewicz K."/>
            <person name="Wedrychowicz H."/>
        </authorList>
    </citation>
    <scope>NUCLEOTIDE SEQUENCE [LARGE SCALE GENOMIC DNA]</scope>
    <source>
        <strain evidence="6">DSM 1682</strain>
    </source>
</reference>
<comment type="similarity">
    <text evidence="1 2">Belongs to the Iojap/RsfS family.</text>
</comment>
<dbReference type="EMBL" id="FQUA01000017">
    <property type="protein sequence ID" value="SHF10064.1"/>
    <property type="molecule type" value="Genomic_DNA"/>
</dbReference>
<keyword evidence="2" id="KW-0963">Cytoplasm</keyword>
<dbReference type="Proteomes" id="UP000184204">
    <property type="component" value="Unassembled WGS sequence"/>
</dbReference>
<dbReference type="GO" id="GO:0090071">
    <property type="term" value="P:negative regulation of ribosome biogenesis"/>
    <property type="evidence" value="ECO:0007669"/>
    <property type="project" value="UniProtKB-UniRule"/>
</dbReference>
<sequence>MDAMKAAKIAQEALEDKLGQDIRVLDLRGLSNIADCFVIASGNNVNHLRGMADEIVRKLTLEDVKLHHSEGYSGATWILLDFGNLLIHLFNKEQRDFYGLDHVWSDAKDVK</sequence>
<evidence type="ECO:0000313" key="4">
    <source>
        <dbReference type="EMBL" id="SHF10064.1"/>
    </source>
</evidence>
<dbReference type="AlphaFoldDB" id="A0A0X8VCD3"/>
<dbReference type="Proteomes" id="UP000068026">
    <property type="component" value="Chromosome"/>
</dbReference>
<reference evidence="5" key="2">
    <citation type="submission" date="2016-01" db="EMBL/GenBank/DDBJ databases">
        <authorList>
            <person name="Poehlein A."/>
            <person name="Schlien K."/>
            <person name="Gottschalk G."/>
            <person name="Buckel W."/>
            <person name="Daniel R."/>
        </authorList>
    </citation>
    <scope>NUCLEOTIDE SEQUENCE [LARGE SCALE GENOMIC DNA]</scope>
    <source>
        <strain evidence="5">X2</strain>
    </source>
</reference>
<dbReference type="EMBL" id="CP014223">
    <property type="protein sequence ID" value="AMJ40187.1"/>
    <property type="molecule type" value="Genomic_DNA"/>
</dbReference>
<dbReference type="GO" id="GO:0017148">
    <property type="term" value="P:negative regulation of translation"/>
    <property type="evidence" value="ECO:0007669"/>
    <property type="project" value="UniProtKB-UniRule"/>
</dbReference>
<gene>
    <name evidence="2 3" type="primary">rsfS</name>
    <name evidence="3" type="ORF">CPRO_05840</name>
    <name evidence="4" type="ORF">SAMN02745151_02779</name>
</gene>
<dbReference type="PANTHER" id="PTHR21043:SF0">
    <property type="entry name" value="MITOCHONDRIAL ASSEMBLY OF RIBOSOMAL LARGE SUBUNIT PROTEIN 1"/>
    <property type="match status" value="1"/>
</dbReference>
<keyword evidence="2" id="KW-0810">Translation regulation</keyword>
<comment type="subcellular location">
    <subcellularLocation>
        <location evidence="2">Cytoplasm</location>
    </subcellularLocation>
</comment>
<name>A0A0X8VCD3_ANAPI</name>
<dbReference type="PANTHER" id="PTHR21043">
    <property type="entry name" value="IOJAP SUPERFAMILY ORTHOLOG"/>
    <property type="match status" value="1"/>
</dbReference>
<dbReference type="GO" id="GO:0043023">
    <property type="term" value="F:ribosomal large subunit binding"/>
    <property type="evidence" value="ECO:0007669"/>
    <property type="project" value="TreeGrafter"/>
</dbReference>
<comment type="subunit">
    <text evidence="2">Interacts with ribosomal protein uL14 (rplN).</text>
</comment>
<dbReference type="InterPro" id="IPR004394">
    <property type="entry name" value="Iojap/RsfS/C7orf30"/>
</dbReference>
<evidence type="ECO:0000313" key="3">
    <source>
        <dbReference type="EMBL" id="AMJ40187.1"/>
    </source>
</evidence>
<dbReference type="InterPro" id="IPR043519">
    <property type="entry name" value="NT_sf"/>
</dbReference>
<evidence type="ECO:0000256" key="1">
    <source>
        <dbReference type="ARBA" id="ARBA00010574"/>
    </source>
</evidence>
<dbReference type="OrthoDB" id="9793681at2"/>
<reference evidence="3 5" key="1">
    <citation type="journal article" date="2016" name="Genome Announc.">
        <title>Complete Genome Sequence of the Amino Acid-Fermenting Clostridium propionicum X2 (DSM 1682).</title>
        <authorList>
            <person name="Poehlein A."/>
            <person name="Schlien K."/>
            <person name="Chowdhury N.P."/>
            <person name="Gottschalk G."/>
            <person name="Buckel W."/>
            <person name="Daniel R."/>
        </authorList>
    </citation>
    <scope>NUCLEOTIDE SEQUENCE [LARGE SCALE GENOMIC DNA]</scope>
    <source>
        <strain evidence="3 5">X2</strain>
    </source>
</reference>
<dbReference type="KEGG" id="cpro:CPRO_05840"/>
<comment type="function">
    <text evidence="2">Functions as a ribosomal silencing factor. Interacts with ribosomal protein uL14 (rplN), blocking formation of intersubunit bridge B8. Prevents association of the 30S and 50S ribosomal subunits and the formation of functional ribosomes, thus repressing translation.</text>
</comment>
<organism evidence="4 6">
    <name type="scientific">Anaerotignum propionicum DSM 1682</name>
    <dbReference type="NCBI Taxonomy" id="991789"/>
    <lineage>
        <taxon>Bacteria</taxon>
        <taxon>Bacillati</taxon>
        <taxon>Bacillota</taxon>
        <taxon>Clostridia</taxon>
        <taxon>Lachnospirales</taxon>
        <taxon>Anaerotignaceae</taxon>
        <taxon>Anaerotignum</taxon>
    </lineage>
</organism>
<proteinExistence type="inferred from homology"/>
<accession>A0A0X8VCD3</accession>
<dbReference type="NCBIfam" id="TIGR00090">
    <property type="entry name" value="rsfS_iojap_ybeB"/>
    <property type="match status" value="1"/>
</dbReference>
<dbReference type="GO" id="GO:0005737">
    <property type="term" value="C:cytoplasm"/>
    <property type="evidence" value="ECO:0007669"/>
    <property type="project" value="UniProtKB-SubCell"/>
</dbReference>
<keyword evidence="2" id="KW-0678">Repressor</keyword>